<name>A0A915KCN1_ROMCU</name>
<evidence type="ECO:0000313" key="1">
    <source>
        <dbReference type="Proteomes" id="UP000887565"/>
    </source>
</evidence>
<sequence length="120" mass="13294">MRVKSFRIVSIRLPIIQTINLANTGDNWHAIAIFEKPRHAGDGRHCVSVGVPENDVQFIFGQCLDGPPRSERVRSVGIGVVHAQRTAGHGYQDVQGLPEISCKRAFGRCFCATDPEIENR</sequence>
<organism evidence="1 2">
    <name type="scientific">Romanomermis culicivorax</name>
    <name type="common">Nematode worm</name>
    <dbReference type="NCBI Taxonomy" id="13658"/>
    <lineage>
        <taxon>Eukaryota</taxon>
        <taxon>Metazoa</taxon>
        <taxon>Ecdysozoa</taxon>
        <taxon>Nematoda</taxon>
        <taxon>Enoplea</taxon>
        <taxon>Dorylaimia</taxon>
        <taxon>Mermithida</taxon>
        <taxon>Mermithoidea</taxon>
        <taxon>Mermithidae</taxon>
        <taxon>Romanomermis</taxon>
    </lineage>
</organism>
<dbReference type="AlphaFoldDB" id="A0A915KCN1"/>
<keyword evidence="1" id="KW-1185">Reference proteome</keyword>
<protein>
    <submittedName>
        <fullName evidence="2">Uncharacterized protein</fullName>
    </submittedName>
</protein>
<evidence type="ECO:0000313" key="2">
    <source>
        <dbReference type="WBParaSite" id="nRc.2.0.1.t35674-RA"/>
    </source>
</evidence>
<dbReference type="Proteomes" id="UP000887565">
    <property type="component" value="Unplaced"/>
</dbReference>
<proteinExistence type="predicted"/>
<reference evidence="2" key="1">
    <citation type="submission" date="2022-11" db="UniProtKB">
        <authorList>
            <consortium name="WormBaseParasite"/>
        </authorList>
    </citation>
    <scope>IDENTIFICATION</scope>
</reference>
<accession>A0A915KCN1</accession>
<dbReference type="WBParaSite" id="nRc.2.0.1.t35674-RA">
    <property type="protein sequence ID" value="nRc.2.0.1.t35674-RA"/>
    <property type="gene ID" value="nRc.2.0.1.g35674"/>
</dbReference>